<dbReference type="AlphaFoldDB" id="A0A0A9A5J0"/>
<organism evidence="1">
    <name type="scientific">Arundo donax</name>
    <name type="common">Giant reed</name>
    <name type="synonym">Donax arundinaceus</name>
    <dbReference type="NCBI Taxonomy" id="35708"/>
    <lineage>
        <taxon>Eukaryota</taxon>
        <taxon>Viridiplantae</taxon>
        <taxon>Streptophyta</taxon>
        <taxon>Embryophyta</taxon>
        <taxon>Tracheophyta</taxon>
        <taxon>Spermatophyta</taxon>
        <taxon>Magnoliopsida</taxon>
        <taxon>Liliopsida</taxon>
        <taxon>Poales</taxon>
        <taxon>Poaceae</taxon>
        <taxon>PACMAD clade</taxon>
        <taxon>Arundinoideae</taxon>
        <taxon>Arundineae</taxon>
        <taxon>Arundo</taxon>
    </lineage>
</organism>
<reference evidence="1" key="1">
    <citation type="submission" date="2014-09" db="EMBL/GenBank/DDBJ databases">
        <authorList>
            <person name="Magalhaes I.L.F."/>
            <person name="Oliveira U."/>
            <person name="Santos F.R."/>
            <person name="Vidigal T.H.D.A."/>
            <person name="Brescovit A.D."/>
            <person name="Santos A.J."/>
        </authorList>
    </citation>
    <scope>NUCLEOTIDE SEQUENCE</scope>
    <source>
        <tissue evidence="1">Shoot tissue taken approximately 20 cm above the soil surface</tissue>
    </source>
</reference>
<evidence type="ECO:0000313" key="1">
    <source>
        <dbReference type="EMBL" id="JAD46939.1"/>
    </source>
</evidence>
<sequence length="56" mass="5561">MSATDGVASDDILEGAHGPCRCVSRSTADVPFRCGAAGSGALQVEPGVKLAVETVT</sequence>
<accession>A0A0A9A5J0</accession>
<reference evidence="1" key="2">
    <citation type="journal article" date="2015" name="Data Brief">
        <title>Shoot transcriptome of the giant reed, Arundo donax.</title>
        <authorList>
            <person name="Barrero R.A."/>
            <person name="Guerrero F.D."/>
            <person name="Moolhuijzen P."/>
            <person name="Goolsby J.A."/>
            <person name="Tidwell J."/>
            <person name="Bellgard S.E."/>
            <person name="Bellgard M.I."/>
        </authorList>
    </citation>
    <scope>NUCLEOTIDE SEQUENCE</scope>
    <source>
        <tissue evidence="1">Shoot tissue taken approximately 20 cm above the soil surface</tissue>
    </source>
</reference>
<proteinExistence type="predicted"/>
<name>A0A0A9A5J0_ARUDO</name>
<dbReference type="EMBL" id="GBRH01250956">
    <property type="protein sequence ID" value="JAD46939.1"/>
    <property type="molecule type" value="Transcribed_RNA"/>
</dbReference>
<protein>
    <submittedName>
        <fullName evidence="1">Uncharacterized protein</fullName>
    </submittedName>
</protein>